<reference evidence="2 3" key="1">
    <citation type="submission" date="2021-03" db="EMBL/GenBank/DDBJ databases">
        <title>Streptomyces strains.</title>
        <authorList>
            <person name="Lund M.B."/>
            <person name="Toerring T."/>
        </authorList>
    </citation>
    <scope>NUCLEOTIDE SEQUENCE [LARGE SCALE GENOMIC DNA]</scope>
    <source>
        <strain evidence="2 3">KCC S-1010</strain>
    </source>
</reference>
<accession>A0ABX7RR56</accession>
<gene>
    <name evidence="2" type="ORF">J3S04_02335</name>
</gene>
<feature type="region of interest" description="Disordered" evidence="1">
    <location>
        <begin position="194"/>
        <end position="225"/>
    </location>
</feature>
<evidence type="ECO:0000313" key="2">
    <source>
        <dbReference type="EMBL" id="QSY49936.1"/>
    </source>
</evidence>
<organism evidence="2 3">
    <name type="scientific">Streptomyces griseocarneus</name>
    <dbReference type="NCBI Taxonomy" id="51201"/>
    <lineage>
        <taxon>Bacteria</taxon>
        <taxon>Bacillati</taxon>
        <taxon>Actinomycetota</taxon>
        <taxon>Actinomycetes</taxon>
        <taxon>Kitasatosporales</taxon>
        <taxon>Streptomycetaceae</taxon>
        <taxon>Streptomyces</taxon>
    </lineage>
</organism>
<dbReference type="RefSeq" id="WP_143587817.1">
    <property type="nucleotide sequence ID" value="NZ_CP071595.1"/>
</dbReference>
<evidence type="ECO:0000313" key="3">
    <source>
        <dbReference type="Proteomes" id="UP000671836"/>
    </source>
</evidence>
<evidence type="ECO:0000256" key="1">
    <source>
        <dbReference type="SAM" id="MobiDB-lite"/>
    </source>
</evidence>
<keyword evidence="3" id="KW-1185">Reference proteome</keyword>
<proteinExistence type="predicted"/>
<sequence length="225" mass="22897">MPVADLAGRARRPCPSGADLVLDGVAFALTPDRWDMVQAVALNTALDRVDSAAERRLPCFPADMTTAGPGTAVLVELSTGGVRQAPLVLPVTTGTGRTLVPVPRAVPGAPADGASRDLELVFGPVRLRRLTLGFAGSTVFVAIDAVFTTGPVELALLGLGIGLNAEMRPRTGAAGRGSAAGETAAAGCRRAGASYQGRVQGADHRCARGGDGVPRPSGRGQLRAQ</sequence>
<dbReference type="Proteomes" id="UP000671836">
    <property type="component" value="Chromosome"/>
</dbReference>
<dbReference type="EMBL" id="CP071595">
    <property type="protein sequence ID" value="QSY49936.1"/>
    <property type="molecule type" value="Genomic_DNA"/>
</dbReference>
<protein>
    <submittedName>
        <fullName evidence="2">Uncharacterized protein</fullName>
    </submittedName>
</protein>
<name>A0ABX7RR56_9ACTN</name>